<comment type="similarity">
    <text evidence="7">Belongs to the DNA polymerase HolA subunit family.</text>
</comment>
<name>A0A369ZC45_HAEPH</name>
<evidence type="ECO:0000256" key="5">
    <source>
        <dbReference type="ARBA" id="ARBA00022705"/>
    </source>
</evidence>
<protein>
    <recommendedName>
        <fullName evidence="2 9">DNA polymerase III subunit delta</fullName>
        <ecNumber evidence="1 9">2.7.7.7</ecNumber>
    </recommendedName>
</protein>
<dbReference type="SUPFAM" id="SSF52540">
    <property type="entry name" value="P-loop containing nucleoside triphosphate hydrolases"/>
    <property type="match status" value="1"/>
</dbReference>
<dbReference type="STRING" id="735.B0185_03695"/>
<evidence type="ECO:0000256" key="7">
    <source>
        <dbReference type="ARBA" id="ARBA00034754"/>
    </source>
</evidence>
<dbReference type="AlphaFoldDB" id="A0A369ZC45"/>
<evidence type="ECO:0000313" key="13">
    <source>
        <dbReference type="Proteomes" id="UP000253999"/>
    </source>
</evidence>
<evidence type="ECO:0000256" key="1">
    <source>
        <dbReference type="ARBA" id="ARBA00012417"/>
    </source>
</evidence>
<comment type="caution">
    <text evidence="12">The sequence shown here is derived from an EMBL/GenBank/DDBJ whole genome shotgun (WGS) entry which is preliminary data.</text>
</comment>
<dbReference type="SUPFAM" id="SSF48019">
    <property type="entry name" value="post-AAA+ oligomerization domain-like"/>
    <property type="match status" value="1"/>
</dbReference>
<dbReference type="Gene3D" id="1.10.8.60">
    <property type="match status" value="1"/>
</dbReference>
<dbReference type="GO" id="GO:0003677">
    <property type="term" value="F:DNA binding"/>
    <property type="evidence" value="ECO:0007669"/>
    <property type="project" value="InterPro"/>
</dbReference>
<evidence type="ECO:0000256" key="3">
    <source>
        <dbReference type="ARBA" id="ARBA00022679"/>
    </source>
</evidence>
<dbReference type="Pfam" id="PF06144">
    <property type="entry name" value="DNA_pol3_delta"/>
    <property type="match status" value="1"/>
</dbReference>
<dbReference type="Gene3D" id="3.40.50.300">
    <property type="entry name" value="P-loop containing nucleotide triphosphate hydrolases"/>
    <property type="match status" value="1"/>
</dbReference>
<comment type="catalytic activity">
    <reaction evidence="8">
        <text>DNA(n) + a 2'-deoxyribonucleoside 5'-triphosphate = DNA(n+1) + diphosphate</text>
        <dbReference type="Rhea" id="RHEA:22508"/>
        <dbReference type="Rhea" id="RHEA-COMP:17339"/>
        <dbReference type="Rhea" id="RHEA-COMP:17340"/>
        <dbReference type="ChEBI" id="CHEBI:33019"/>
        <dbReference type="ChEBI" id="CHEBI:61560"/>
        <dbReference type="ChEBI" id="CHEBI:173112"/>
        <dbReference type="EC" id="2.7.7.7"/>
    </reaction>
</comment>
<dbReference type="EMBL" id="QEQD01000012">
    <property type="protein sequence ID" value="RDF00134.1"/>
    <property type="molecule type" value="Genomic_DNA"/>
</dbReference>
<dbReference type="GO" id="GO:0006261">
    <property type="term" value="P:DNA-templated DNA replication"/>
    <property type="evidence" value="ECO:0007669"/>
    <property type="project" value="TreeGrafter"/>
</dbReference>
<dbReference type="GO" id="GO:0003887">
    <property type="term" value="F:DNA-directed DNA polymerase activity"/>
    <property type="evidence" value="ECO:0007669"/>
    <property type="project" value="UniProtKB-UniRule"/>
</dbReference>
<evidence type="ECO:0000256" key="8">
    <source>
        <dbReference type="ARBA" id="ARBA00049244"/>
    </source>
</evidence>
<evidence type="ECO:0000256" key="4">
    <source>
        <dbReference type="ARBA" id="ARBA00022695"/>
    </source>
</evidence>
<evidence type="ECO:0000259" key="11">
    <source>
        <dbReference type="Pfam" id="PF14840"/>
    </source>
</evidence>
<sequence length="349" mass="40310">MLKLFPEALSQQLSKNLSPFYLLTGSDLLLLNESKDLIIHTARTQGFDEKTDITVGNDTKWDEIFEMAQSMGLFFNRQIIILNLPENLTAAIAKQLEILNQLAHSDLLLIFSLPKFSKAVEKQAWFTKIESQLVQVNCQTPEIGKLPNWLAARAKIMDLQIESEAAQLLCYSYEGNLLAFKQILQLLQLRFTDGKITLNRAKEVVELSAQFTPFQWIDALLEGKTSRAVHILQHLQNEEVQPVVLLRIIQKELFILLEITRSPTPVMPNQPLFTGNLRTEFDRLKIWQNRRAFYIQACQRFTYAKLYRLIQDLAQLEKAVKQEFSDDVWMELERFSLGFKKSLSSNTND</sequence>
<proteinExistence type="inferred from homology"/>
<evidence type="ECO:0000256" key="2">
    <source>
        <dbReference type="ARBA" id="ARBA00017703"/>
    </source>
</evidence>
<dbReference type="CDD" id="cd18138">
    <property type="entry name" value="HLD_clamp_pol_III_delta"/>
    <property type="match status" value="1"/>
</dbReference>
<dbReference type="InterPro" id="IPR005790">
    <property type="entry name" value="DNA_polIII_delta"/>
</dbReference>
<dbReference type="NCBIfam" id="TIGR01128">
    <property type="entry name" value="holA"/>
    <property type="match status" value="1"/>
</dbReference>
<gene>
    <name evidence="12" type="ORF">DPV98_10050</name>
</gene>
<reference evidence="12 13" key="1">
    <citation type="submission" date="2018-05" db="EMBL/GenBank/DDBJ databases">
        <title>Draft Genome Sequences for a Diverse set of 7 Haemophilus Species.</title>
        <authorList>
            <person name="Nichols M."/>
            <person name="Topaz N."/>
            <person name="Wang X."/>
            <person name="Wang X."/>
            <person name="Boxrud D."/>
        </authorList>
    </citation>
    <scope>NUCLEOTIDE SEQUENCE [LARGE SCALE GENOMIC DNA]</scope>
    <source>
        <strain evidence="12 13">C2010039593</strain>
    </source>
</reference>
<dbReference type="GO" id="GO:0009360">
    <property type="term" value="C:DNA polymerase III complex"/>
    <property type="evidence" value="ECO:0007669"/>
    <property type="project" value="UniProtKB-UniRule"/>
</dbReference>
<evidence type="ECO:0000256" key="9">
    <source>
        <dbReference type="NCBIfam" id="TIGR01128"/>
    </source>
</evidence>
<dbReference type="Gene3D" id="1.20.272.10">
    <property type="match status" value="1"/>
</dbReference>
<dbReference type="Proteomes" id="UP000253999">
    <property type="component" value="Unassembled WGS sequence"/>
</dbReference>
<keyword evidence="6" id="KW-0239">DNA-directed DNA polymerase</keyword>
<feature type="domain" description="DNA polymerase III subunit delta C-terminal" evidence="11">
    <location>
        <begin position="213"/>
        <end position="337"/>
    </location>
</feature>
<evidence type="ECO:0000313" key="12">
    <source>
        <dbReference type="EMBL" id="RDF00134.1"/>
    </source>
</evidence>
<organism evidence="12 13">
    <name type="scientific">Haemophilus parahaemolyticus</name>
    <dbReference type="NCBI Taxonomy" id="735"/>
    <lineage>
        <taxon>Bacteria</taxon>
        <taxon>Pseudomonadati</taxon>
        <taxon>Pseudomonadota</taxon>
        <taxon>Gammaproteobacteria</taxon>
        <taxon>Pasteurellales</taxon>
        <taxon>Pasteurellaceae</taxon>
        <taxon>Haemophilus</taxon>
    </lineage>
</organism>
<keyword evidence="4" id="KW-0548">Nucleotidyltransferase</keyword>
<dbReference type="InterPro" id="IPR010372">
    <property type="entry name" value="DNA_pol3_delta_N"/>
</dbReference>
<keyword evidence="3" id="KW-0808">Transferase</keyword>
<dbReference type="Pfam" id="PF14840">
    <property type="entry name" value="DNA_pol3_delt_C"/>
    <property type="match status" value="1"/>
</dbReference>
<dbReference type="InterPro" id="IPR027417">
    <property type="entry name" value="P-loop_NTPase"/>
</dbReference>
<dbReference type="EC" id="2.7.7.7" evidence="1 9"/>
<dbReference type="InterPro" id="IPR032780">
    <property type="entry name" value="DNA_pol3_delt_C"/>
</dbReference>
<accession>A0A369ZC45</accession>
<dbReference type="RefSeq" id="WP_111313621.1">
    <property type="nucleotide sequence ID" value="NZ_JAUPSI010000168.1"/>
</dbReference>
<dbReference type="PANTHER" id="PTHR34388:SF1">
    <property type="entry name" value="DNA POLYMERASE III SUBUNIT DELTA"/>
    <property type="match status" value="1"/>
</dbReference>
<keyword evidence="5" id="KW-0235">DNA replication</keyword>
<dbReference type="InterPro" id="IPR008921">
    <property type="entry name" value="DNA_pol3_clamp-load_cplx_C"/>
</dbReference>
<dbReference type="PANTHER" id="PTHR34388">
    <property type="entry name" value="DNA POLYMERASE III SUBUNIT DELTA"/>
    <property type="match status" value="1"/>
</dbReference>
<evidence type="ECO:0000259" key="10">
    <source>
        <dbReference type="Pfam" id="PF06144"/>
    </source>
</evidence>
<feature type="domain" description="DNA polymerase III delta N-terminal" evidence="10">
    <location>
        <begin position="21"/>
        <end position="139"/>
    </location>
</feature>
<evidence type="ECO:0000256" key="6">
    <source>
        <dbReference type="ARBA" id="ARBA00022932"/>
    </source>
</evidence>